<evidence type="ECO:0000313" key="4">
    <source>
        <dbReference type="Proteomes" id="UP000198345"/>
    </source>
</evidence>
<dbReference type="RefSeq" id="WP_089050048.1">
    <property type="nucleotide sequence ID" value="NZ_FXTV01000003.1"/>
</dbReference>
<sequence>MPNNTREDYKEAIRIKFEKERDKINSVYLNPPSQANLRDLCWKILKSNPSSDDLNTYSDFFNFQFDSNIENIDIVYTNKFKKVGRFLRRIIEPARFETVELAAILVNFELRPYEKFYYNRGNDEEQPDVIVDTFVTDDPEKDVVEENLETSSTERENEEEDENEEEGVESTIIEDTPVKISFSEQLKHIFTNNPTRRLKKTLLGVVVIFGLIASVIYFAFFKMHCMQWSEDHYEIVDCTPELGANGNLIIPLDERLLDFKKVTVCDTTSCFRPDGQAIVWYAKNKDKAEFFNSNGIGRHPETERALRPVTEYIKGKYKTPCESKHK</sequence>
<feature type="compositionally biased region" description="Acidic residues" evidence="1">
    <location>
        <begin position="156"/>
        <end position="168"/>
    </location>
</feature>
<evidence type="ECO:0000256" key="2">
    <source>
        <dbReference type="SAM" id="Phobius"/>
    </source>
</evidence>
<name>A0A226HAF5_9FLAO</name>
<evidence type="ECO:0000313" key="3">
    <source>
        <dbReference type="EMBL" id="OXA91267.1"/>
    </source>
</evidence>
<keyword evidence="2" id="KW-0472">Membrane</keyword>
<keyword evidence="2" id="KW-0812">Transmembrane</keyword>
<protein>
    <submittedName>
        <fullName evidence="3">Uncharacterized protein</fullName>
    </submittedName>
</protein>
<organism evidence="3 4">
    <name type="scientific">Flavobacterium hercynium</name>
    <dbReference type="NCBI Taxonomy" id="387094"/>
    <lineage>
        <taxon>Bacteria</taxon>
        <taxon>Pseudomonadati</taxon>
        <taxon>Bacteroidota</taxon>
        <taxon>Flavobacteriia</taxon>
        <taxon>Flavobacteriales</taxon>
        <taxon>Flavobacteriaceae</taxon>
        <taxon>Flavobacterium</taxon>
    </lineage>
</organism>
<reference evidence="3 4" key="1">
    <citation type="submission" date="2016-11" db="EMBL/GenBank/DDBJ databases">
        <title>Whole genomes of Flavobacteriaceae.</title>
        <authorList>
            <person name="Stine C."/>
            <person name="Li C."/>
            <person name="Tadesse D."/>
        </authorList>
    </citation>
    <scope>NUCLEOTIDE SEQUENCE [LARGE SCALE GENOMIC DNA]</scope>
    <source>
        <strain evidence="3 4">DSM 18292</strain>
    </source>
</reference>
<evidence type="ECO:0000256" key="1">
    <source>
        <dbReference type="SAM" id="MobiDB-lite"/>
    </source>
</evidence>
<proteinExistence type="predicted"/>
<gene>
    <name evidence="3" type="ORF">B0A66_11890</name>
</gene>
<dbReference type="EMBL" id="MUGW01000022">
    <property type="protein sequence ID" value="OXA91267.1"/>
    <property type="molecule type" value="Genomic_DNA"/>
</dbReference>
<accession>A0A226HAF5</accession>
<feature type="region of interest" description="Disordered" evidence="1">
    <location>
        <begin position="142"/>
        <end position="170"/>
    </location>
</feature>
<keyword evidence="2" id="KW-1133">Transmembrane helix</keyword>
<dbReference type="Proteomes" id="UP000198345">
    <property type="component" value="Unassembled WGS sequence"/>
</dbReference>
<keyword evidence="4" id="KW-1185">Reference proteome</keyword>
<dbReference type="OrthoDB" id="1340494at2"/>
<comment type="caution">
    <text evidence="3">The sequence shown here is derived from an EMBL/GenBank/DDBJ whole genome shotgun (WGS) entry which is preliminary data.</text>
</comment>
<dbReference type="AlphaFoldDB" id="A0A226HAF5"/>
<feature type="transmembrane region" description="Helical" evidence="2">
    <location>
        <begin position="202"/>
        <end position="220"/>
    </location>
</feature>